<protein>
    <submittedName>
        <fullName evidence="4">Uncharacterized protein</fullName>
    </submittedName>
</protein>
<evidence type="ECO:0000256" key="1">
    <source>
        <dbReference type="SAM" id="MobiDB-lite"/>
    </source>
</evidence>
<keyword evidence="3" id="KW-0732">Signal</keyword>
<dbReference type="EMBL" id="JBHSPB010000013">
    <property type="protein sequence ID" value="MFC5722721.1"/>
    <property type="molecule type" value="Genomic_DNA"/>
</dbReference>
<organism evidence="4 5">
    <name type="scientific">Streptomyces gamaensis</name>
    <dbReference type="NCBI Taxonomy" id="1763542"/>
    <lineage>
        <taxon>Bacteria</taxon>
        <taxon>Bacillati</taxon>
        <taxon>Actinomycetota</taxon>
        <taxon>Actinomycetes</taxon>
        <taxon>Kitasatosporales</taxon>
        <taxon>Streptomycetaceae</taxon>
        <taxon>Streptomyces</taxon>
    </lineage>
</organism>
<feature type="chain" id="PRO_5045338610" evidence="3">
    <location>
        <begin position="24"/>
        <end position="399"/>
    </location>
</feature>
<feature type="transmembrane region" description="Helical" evidence="2">
    <location>
        <begin position="369"/>
        <end position="389"/>
    </location>
</feature>
<feature type="signal peptide" evidence="3">
    <location>
        <begin position="1"/>
        <end position="23"/>
    </location>
</feature>
<dbReference type="RefSeq" id="WP_390318388.1">
    <property type="nucleotide sequence ID" value="NZ_JBHSPB010000013.1"/>
</dbReference>
<evidence type="ECO:0000256" key="2">
    <source>
        <dbReference type="SAM" id="Phobius"/>
    </source>
</evidence>
<evidence type="ECO:0000313" key="5">
    <source>
        <dbReference type="Proteomes" id="UP001596083"/>
    </source>
</evidence>
<evidence type="ECO:0000256" key="3">
    <source>
        <dbReference type="SAM" id="SignalP"/>
    </source>
</evidence>
<keyword evidence="5" id="KW-1185">Reference proteome</keyword>
<comment type="caution">
    <text evidence="4">The sequence shown here is derived from an EMBL/GenBank/DDBJ whole genome shotgun (WGS) entry which is preliminary data.</text>
</comment>
<proteinExistence type="predicted"/>
<dbReference type="Proteomes" id="UP001596083">
    <property type="component" value="Unassembled WGS sequence"/>
</dbReference>
<keyword evidence="2" id="KW-1133">Transmembrane helix</keyword>
<evidence type="ECO:0000313" key="4">
    <source>
        <dbReference type="EMBL" id="MFC5722721.1"/>
    </source>
</evidence>
<keyword evidence="2" id="KW-0812">Transmembrane</keyword>
<feature type="region of interest" description="Disordered" evidence="1">
    <location>
        <begin position="247"/>
        <end position="266"/>
    </location>
</feature>
<sequence length="399" mass="42138">MNRNRAAAAAAVAALLWPAPAWAATAPPGGEGRGGVQLLLNSAFDNRPGGLLDIDVRGLPDEKDVTVTSPVFPRPVPLARYDLSRHDSRDSREGHGHHARPALATTVRPGTYPLAVRAAGRVVAEENVEVVPARPPEFRAGTPGGTLRPGERLWLAYDDLYPGESGTSFTVRSPAFGRPVRLAHDPGGADWHNPRLFSAAVDVPQDAPDGTYPVRLAGADGRVVAEKQVTVRAARPGDDDYVGHASGPAFFDASGTPRPDRARTDGHRVRAGGAVGVLWRDEDPDPGEDGRLTATSPAFVRPVALRRDDSKAGDGDDPRYLGPARIREDLRPGRYPVTVVSHHGRVRKVTHLLVDGAPRTAAPEPGSTALIAGAGTATAALAAAAAFLLRKRAARKRPS</sequence>
<keyword evidence="2" id="KW-0472">Membrane</keyword>
<gene>
    <name evidence="4" type="ORF">ACFP1Z_21360</name>
</gene>
<reference evidence="5" key="1">
    <citation type="journal article" date="2019" name="Int. J. Syst. Evol. Microbiol.">
        <title>The Global Catalogue of Microorganisms (GCM) 10K type strain sequencing project: providing services to taxonomists for standard genome sequencing and annotation.</title>
        <authorList>
            <consortium name="The Broad Institute Genomics Platform"/>
            <consortium name="The Broad Institute Genome Sequencing Center for Infectious Disease"/>
            <person name="Wu L."/>
            <person name="Ma J."/>
        </authorList>
    </citation>
    <scope>NUCLEOTIDE SEQUENCE [LARGE SCALE GENOMIC DNA]</scope>
    <source>
        <strain evidence="5">CGMCC 4.7304</strain>
    </source>
</reference>
<name>A0ABW0Z1K4_9ACTN</name>
<accession>A0ABW0Z1K4</accession>